<dbReference type="SUPFAM" id="SSF53474">
    <property type="entry name" value="alpha/beta-Hydrolases"/>
    <property type="match status" value="1"/>
</dbReference>
<dbReference type="EMBL" id="JAAZSQ010000003">
    <property type="protein sequence ID" value="NKX53970.1"/>
    <property type="molecule type" value="Genomic_DNA"/>
</dbReference>
<keyword evidence="3" id="KW-1185">Reference proteome</keyword>
<keyword evidence="1" id="KW-0732">Signal</keyword>
<evidence type="ECO:0000313" key="2">
    <source>
        <dbReference type="EMBL" id="NKX53970.1"/>
    </source>
</evidence>
<sequence>MKTPLRTLLGAIISAALLASLLAAGTPAQAAAPRSATYQTYTAPNGASSKYHVYADGIDTSKPVGVVFVFHGDYSYPSQSYVHHPTGPTMTKMAAEAAKKNMIMVPVITPDQKGGITWWEDKDRNGDYFRSLAAMLIKRYGLDASRIWFHGYSGGAEFITFEVLADRQGWIKGGGATIVGGGGYRGMQTTPPAAVKKMRLHWISGSLDGAGGTTLAGWSALDTARRARKIYQGLGFTRTQMTVLPGVTHYAYDMPVLLASDLNSRPIPIVLPKARAGDIAAVAPDGILYIYPSAKGGDLYERTYVSGGWGSSLTVEIADWNSDGYQDLVANWTDGRLTVDYGRKNGGFKRTTLGTSGWQNNEIIVTRWKTTDEHPGIVARNRNGRLYYYTNPAGGMYEPRKLASSTSWRGKELIALDFDQDNKMDLIAKTPEGDLKLYRSNGKGRITSETRRFADKAGWNVMEHLSAIESHVTTGQAGILARDRKGNLYYYPVSGKKLQKRLTIGVGGWDMMKIGS</sequence>
<dbReference type="InterPro" id="IPR029058">
    <property type="entry name" value="AB_hydrolase_fold"/>
</dbReference>
<accession>A0A7X6HCH2</accession>
<dbReference type="AlphaFoldDB" id="A0A7X6HCH2"/>
<dbReference type="Gene3D" id="2.130.10.130">
    <property type="entry name" value="Integrin alpha, N-terminal"/>
    <property type="match status" value="1"/>
</dbReference>
<dbReference type="SUPFAM" id="SSF69318">
    <property type="entry name" value="Integrin alpha N-terminal domain"/>
    <property type="match status" value="1"/>
</dbReference>
<gene>
    <name evidence="2" type="ORF">HGG74_05325</name>
</gene>
<dbReference type="InterPro" id="IPR028994">
    <property type="entry name" value="Integrin_alpha_N"/>
</dbReference>
<dbReference type="PANTHER" id="PTHR44103:SF1">
    <property type="entry name" value="PROPROTEIN CONVERTASE P"/>
    <property type="match status" value="1"/>
</dbReference>
<evidence type="ECO:0000256" key="1">
    <source>
        <dbReference type="SAM" id="SignalP"/>
    </source>
</evidence>
<dbReference type="Proteomes" id="UP000544090">
    <property type="component" value="Unassembled WGS sequence"/>
</dbReference>
<comment type="caution">
    <text evidence="2">The sequence shown here is derived from an EMBL/GenBank/DDBJ whole genome shotgun (WGS) entry which is preliminary data.</text>
</comment>
<feature type="signal peptide" evidence="1">
    <location>
        <begin position="1"/>
        <end position="30"/>
    </location>
</feature>
<dbReference type="Gene3D" id="3.40.50.1820">
    <property type="entry name" value="alpha/beta hydrolase"/>
    <property type="match status" value="1"/>
</dbReference>
<reference evidence="2 3" key="1">
    <citation type="submission" date="2020-04" db="EMBL/GenBank/DDBJ databases">
        <title>Arthrobacter sp. nov.</title>
        <authorList>
            <person name="Liu S."/>
        </authorList>
    </citation>
    <scope>NUCLEOTIDE SEQUENCE [LARGE SCALE GENOMIC DNA]</scope>
    <source>
        <strain evidence="2 3">E918</strain>
    </source>
</reference>
<dbReference type="PANTHER" id="PTHR44103">
    <property type="entry name" value="PROPROTEIN CONVERTASE P"/>
    <property type="match status" value="1"/>
</dbReference>
<evidence type="ECO:0008006" key="4">
    <source>
        <dbReference type="Google" id="ProtNLM"/>
    </source>
</evidence>
<dbReference type="RefSeq" id="WP_168485311.1">
    <property type="nucleotide sequence ID" value="NZ_JAAZSQ010000003.1"/>
</dbReference>
<name>A0A7X6HCH2_9MICC</name>
<evidence type="ECO:0000313" key="3">
    <source>
        <dbReference type="Proteomes" id="UP000544090"/>
    </source>
</evidence>
<protein>
    <recommendedName>
        <fullName evidence="4">Repeat domain-containing protein</fullName>
    </recommendedName>
</protein>
<organism evidence="2 3">
    <name type="scientific">Arthrobacter mobilis</name>
    <dbReference type="NCBI Taxonomy" id="2724944"/>
    <lineage>
        <taxon>Bacteria</taxon>
        <taxon>Bacillati</taxon>
        <taxon>Actinomycetota</taxon>
        <taxon>Actinomycetes</taxon>
        <taxon>Micrococcales</taxon>
        <taxon>Micrococcaceae</taxon>
        <taxon>Arthrobacter</taxon>
    </lineage>
</organism>
<proteinExistence type="predicted"/>
<feature type="chain" id="PRO_5031029473" description="Repeat domain-containing protein" evidence="1">
    <location>
        <begin position="31"/>
        <end position="516"/>
    </location>
</feature>